<feature type="signal peptide" evidence="2">
    <location>
        <begin position="1"/>
        <end position="21"/>
    </location>
</feature>
<dbReference type="EMBL" id="CAVNYO010000138">
    <property type="protein sequence ID" value="CAK5268431.1"/>
    <property type="molecule type" value="Genomic_DNA"/>
</dbReference>
<proteinExistence type="predicted"/>
<evidence type="ECO:0000313" key="3">
    <source>
        <dbReference type="EMBL" id="CAK5268431.1"/>
    </source>
</evidence>
<name>A0AAD2H3B5_9AGAR</name>
<accession>A0AAD2H3B5</accession>
<dbReference type="AlphaFoldDB" id="A0AAD2H3B5"/>
<gene>
    <name evidence="3" type="ORF">MYCIT1_LOCUS11613</name>
</gene>
<keyword evidence="2" id="KW-0732">Signal</keyword>
<evidence type="ECO:0000313" key="4">
    <source>
        <dbReference type="Proteomes" id="UP001295794"/>
    </source>
</evidence>
<comment type="caution">
    <text evidence="3">The sequence shown here is derived from an EMBL/GenBank/DDBJ whole genome shotgun (WGS) entry which is preliminary data.</text>
</comment>
<feature type="chain" id="PRO_5041993848" evidence="2">
    <location>
        <begin position="22"/>
        <end position="929"/>
    </location>
</feature>
<evidence type="ECO:0000256" key="1">
    <source>
        <dbReference type="SAM" id="MobiDB-lite"/>
    </source>
</evidence>
<feature type="region of interest" description="Disordered" evidence="1">
    <location>
        <begin position="521"/>
        <end position="699"/>
    </location>
</feature>
<evidence type="ECO:0000256" key="2">
    <source>
        <dbReference type="SAM" id="SignalP"/>
    </source>
</evidence>
<organism evidence="3 4">
    <name type="scientific">Mycena citricolor</name>
    <dbReference type="NCBI Taxonomy" id="2018698"/>
    <lineage>
        <taxon>Eukaryota</taxon>
        <taxon>Fungi</taxon>
        <taxon>Dikarya</taxon>
        <taxon>Basidiomycota</taxon>
        <taxon>Agaricomycotina</taxon>
        <taxon>Agaricomycetes</taxon>
        <taxon>Agaricomycetidae</taxon>
        <taxon>Agaricales</taxon>
        <taxon>Marasmiineae</taxon>
        <taxon>Mycenaceae</taxon>
        <taxon>Mycena</taxon>
    </lineage>
</organism>
<sequence length="929" mass="91507">MARTISAAFVLSAFLVGGINAANDWTVPCVSGSCNYDIPTGQNSTNASGTMKIWGSANAITDITTAAGWEILSCNSTAQAQNITLVCTQGQDQDPNSLCSHLYQNNGAVHKIVRLPENCHASPFARVALAWVPQDQTIPAHVRRMMKRGSTPVVKALRIDTAFDQVDYSKTGAVNIALQGANVPGAPTTLLMPTNSRRSLRRRGFGSIIHSIKNGVDNAAGAVKNAADGAANAVKNEATKAAGDVKSVATAVAGAAKTAASDAAAAAKSIANNTVSVNKNINLPPINFQQSKQLISQSVACGPISATLDANFDGNANAQASLSVAAQGTIVPPKISSFGAILGMNGNIQGTLQLNSDVSGALDSGKITLVDIGIPGLDIPGIFSAGPTFQVAAQLSGSLDVAMDATVGVNLNMNNAQIALPPSNSDFASAFSFGDTPLTLNADPNVAVTGSITAHLIPSINLGVSALGNAASAKIFLELDANAGVTLNLDASTSVTAAKNLTPGSANNAASNSTATATDSTAAADASATDATSTDTATDSTATDATSTDTATDSAATDATATDASAASTATDATVTDSAVDSSATDATASATDSATDSTATDATAVDNSAASTDTAVGSTATDATSTDTATDSTATDATSTDTAVDTSATDATSTDTATDSTATDATSTDTATDSTATDATSTDTATDSTATDASAVDNSATSTDAAAASAVTNGVSVAPVSFGGCVGAAGNININVGATGSFFNLFNAFSKTKTLFNKDFQIFQKCFGDQAAGAAGATATDAAAAADATATDAAAAAADPAATDASSTDTAAAAASTDAPAAKRSSERRYIFNGSSLVRRALKLSCPANIGTSSKAKKQTITSSKIPASSIKALAAPAPAPAAPKAAAPAKAAKTANVNTKVAAAKTAAAAKSAAAKTTAAKKAAATK</sequence>
<keyword evidence="4" id="KW-1185">Reference proteome</keyword>
<dbReference type="Proteomes" id="UP001295794">
    <property type="component" value="Unassembled WGS sequence"/>
</dbReference>
<reference evidence="3" key="1">
    <citation type="submission" date="2023-11" db="EMBL/GenBank/DDBJ databases">
        <authorList>
            <person name="De Vega J J."/>
            <person name="De Vega J J."/>
        </authorList>
    </citation>
    <scope>NUCLEOTIDE SEQUENCE</scope>
</reference>
<protein>
    <submittedName>
        <fullName evidence="3">Uncharacterized protein</fullName>
    </submittedName>
</protein>